<protein>
    <submittedName>
        <fullName evidence="3">Alpha/beta hydrolase</fullName>
    </submittedName>
</protein>
<evidence type="ECO:0000313" key="4">
    <source>
        <dbReference type="Proteomes" id="UP000291819"/>
    </source>
</evidence>
<accession>A0A4Q9HGX5</accession>
<comment type="caution">
    <text evidence="3">The sequence shown here is derived from an EMBL/GenBank/DDBJ whole genome shotgun (WGS) entry which is preliminary data.</text>
</comment>
<dbReference type="EMBL" id="SIXF01000002">
    <property type="protein sequence ID" value="TBO44526.1"/>
    <property type="molecule type" value="Genomic_DNA"/>
</dbReference>
<dbReference type="Proteomes" id="UP000291819">
    <property type="component" value="Unassembled WGS sequence"/>
</dbReference>
<reference evidence="3 4" key="1">
    <citation type="submission" date="2019-02" db="EMBL/GenBank/DDBJ databases">
        <title>Pedobacter kyonggii whole genome sequence analysis.</title>
        <authorList>
            <person name="Dahal R.H."/>
        </authorList>
    </citation>
    <scope>NUCLEOTIDE SEQUENCE [LARGE SCALE GENOMIC DNA]</scope>
    <source>
        <strain evidence="3 4">K-4-11-1</strain>
    </source>
</reference>
<dbReference type="InterPro" id="IPR013094">
    <property type="entry name" value="AB_hydrolase_3"/>
</dbReference>
<dbReference type="PANTHER" id="PTHR48081:SF8">
    <property type="entry name" value="ALPHA_BETA HYDROLASE FOLD-3 DOMAIN-CONTAINING PROTEIN-RELATED"/>
    <property type="match status" value="1"/>
</dbReference>
<dbReference type="InterPro" id="IPR029058">
    <property type="entry name" value="AB_hydrolase_fold"/>
</dbReference>
<keyword evidence="4" id="KW-1185">Reference proteome</keyword>
<gene>
    <name evidence="3" type="ORF">EYS08_04280</name>
</gene>
<dbReference type="AlphaFoldDB" id="A0A4Q9HGX5"/>
<name>A0A4Q9HGX5_9SPHI</name>
<feature type="domain" description="Alpha/beta hydrolase fold-3" evidence="2">
    <location>
        <begin position="93"/>
        <end position="300"/>
    </location>
</feature>
<dbReference type="GO" id="GO:0016787">
    <property type="term" value="F:hydrolase activity"/>
    <property type="evidence" value="ECO:0007669"/>
    <property type="project" value="UniProtKB-KW"/>
</dbReference>
<sequence length="329" mass="36659">MMEEIEKQYPIEKDKALSKKTKKFLTAFNALKSTAAVNLSVTDARKAFADLQASGEVDYSGIEESELSMDSGGYKIKLNILRPANSEGTLPFFVFIHGGGWVLGDYPSQKRMVRDLVVQSGTAGIFVNYTRSPEAKYPRALDEISATLDWLSKNGHNHSLDGTRMALVGNSAGANMVIASAIRALENKGPEIKLQILMWPVTSYTASWKSYDKYGNDRFLTSQKMKWMFDNYTNDEQALNSIYISPVLADRKRLKKLPPTLIQVAEADILRDQGEKFGRKLDQAGVKVTTIRYNGMIHDFGMLNPLANLTQVKSLITHASAELQKYLSA</sequence>
<dbReference type="InterPro" id="IPR050300">
    <property type="entry name" value="GDXG_lipolytic_enzyme"/>
</dbReference>
<dbReference type="PANTHER" id="PTHR48081">
    <property type="entry name" value="AB HYDROLASE SUPERFAMILY PROTEIN C4A8.06C"/>
    <property type="match status" value="1"/>
</dbReference>
<dbReference type="SUPFAM" id="SSF53474">
    <property type="entry name" value="alpha/beta-Hydrolases"/>
    <property type="match status" value="1"/>
</dbReference>
<evidence type="ECO:0000259" key="2">
    <source>
        <dbReference type="Pfam" id="PF07859"/>
    </source>
</evidence>
<dbReference type="Pfam" id="PF07859">
    <property type="entry name" value="Abhydrolase_3"/>
    <property type="match status" value="1"/>
</dbReference>
<keyword evidence="1 3" id="KW-0378">Hydrolase</keyword>
<dbReference type="Gene3D" id="3.40.50.1820">
    <property type="entry name" value="alpha/beta hydrolase"/>
    <property type="match status" value="1"/>
</dbReference>
<organism evidence="3 4">
    <name type="scientific">Pedobacter kyonggii</name>
    <dbReference type="NCBI Taxonomy" id="1926871"/>
    <lineage>
        <taxon>Bacteria</taxon>
        <taxon>Pseudomonadati</taxon>
        <taxon>Bacteroidota</taxon>
        <taxon>Sphingobacteriia</taxon>
        <taxon>Sphingobacteriales</taxon>
        <taxon>Sphingobacteriaceae</taxon>
        <taxon>Pedobacter</taxon>
    </lineage>
</organism>
<proteinExistence type="predicted"/>
<dbReference type="OrthoDB" id="9815425at2"/>
<evidence type="ECO:0000313" key="3">
    <source>
        <dbReference type="EMBL" id="TBO44526.1"/>
    </source>
</evidence>
<evidence type="ECO:0000256" key="1">
    <source>
        <dbReference type="ARBA" id="ARBA00022801"/>
    </source>
</evidence>